<dbReference type="InterPro" id="IPR011990">
    <property type="entry name" value="TPR-like_helical_dom_sf"/>
</dbReference>
<feature type="compositionally biased region" description="Basic and acidic residues" evidence="3">
    <location>
        <begin position="534"/>
        <end position="548"/>
    </location>
</feature>
<evidence type="ECO:0000313" key="4">
    <source>
        <dbReference type="EMBL" id="KAF0983994.1"/>
    </source>
</evidence>
<dbReference type="InterPro" id="IPR019734">
    <property type="entry name" value="TPR_rpt"/>
</dbReference>
<feature type="compositionally biased region" description="Polar residues" evidence="3">
    <location>
        <begin position="112"/>
        <end position="134"/>
    </location>
</feature>
<comment type="caution">
    <text evidence="4">The sequence shown here is derived from an EMBL/GenBank/DDBJ whole genome shotgun (WGS) entry which is preliminary data.</text>
</comment>
<dbReference type="PANTHER" id="PTHR45641:SF19">
    <property type="entry name" value="NEPHROCYSTIN-3"/>
    <property type="match status" value="1"/>
</dbReference>
<dbReference type="VEuPathDB" id="AmoebaDB:NfTy_005000"/>
<accession>A0A6A5CBR1</accession>
<evidence type="ECO:0000313" key="5">
    <source>
        <dbReference type="Proteomes" id="UP000444721"/>
    </source>
</evidence>
<dbReference type="AlphaFoldDB" id="A0A6A5CBR1"/>
<dbReference type="VEuPathDB" id="AmoebaDB:NF0037890"/>
<name>A0A6A5CBR1_NAEFO</name>
<dbReference type="OMA" id="FNQVDQM"/>
<dbReference type="OrthoDB" id="9986634at2759"/>
<sequence>MNAGGCNDMLPLELEEDSAANYQHQPILQDFSYYSNVPPKHIVEGQKAVRRRLRNKGTKDSAANSLGMSTLRYRQLQEQSKKTKETIKSDRESDIMHMLRILRGPDMDRHSCSNSSDFSNAQQEETRSDSSSLSFLTKCASSPVAKTREAQEQEAKLAKLTPKEELMPPKQKLMIIENRIARLKDLQMHQAVIDLRTLAIALTRLVYGSQTVRLAEHYMDIGDTYTKMKAFEQASSYLRKGLMFLTKIVTNINHHQTSSTRLINEDAPEPLNFEQEYTDARRLLPHVLLALGKCYVEQNCMKEAHGCLKEAERQNDALREEDRDPTITFDISLQLSYLYTRLGRYDVSLSHLINAWETKLQMTGSQQHPDIAKIFSRNGSSKKVYEEIGTPVALYNADVISYTIANLFDEMNNFEKASFYYEASTRGIENYFGPYEKKTIKVYERFARAVLEQAQSQNDDKTLYDKATSLYKELLKRKLRVYGNDSPEAGITLEILGDIQFTLEDYANALLYYDKAWLIADEVYGPQDETISLQEKRNTTKEKAKQKEEEDLMS</sequence>
<organism evidence="4 5">
    <name type="scientific">Naegleria fowleri</name>
    <name type="common">Brain eating amoeba</name>
    <dbReference type="NCBI Taxonomy" id="5763"/>
    <lineage>
        <taxon>Eukaryota</taxon>
        <taxon>Discoba</taxon>
        <taxon>Heterolobosea</taxon>
        <taxon>Tetramitia</taxon>
        <taxon>Eutetramitia</taxon>
        <taxon>Vahlkampfiidae</taxon>
        <taxon>Naegleria</taxon>
    </lineage>
</organism>
<keyword evidence="5" id="KW-1185">Reference proteome</keyword>
<feature type="region of interest" description="Disordered" evidence="3">
    <location>
        <begin position="105"/>
        <end position="134"/>
    </location>
</feature>
<dbReference type="EMBL" id="VFQX01000004">
    <property type="protein sequence ID" value="KAF0983994.1"/>
    <property type="molecule type" value="Genomic_DNA"/>
</dbReference>
<dbReference type="Gene3D" id="1.25.40.10">
    <property type="entry name" value="Tetratricopeptide repeat domain"/>
    <property type="match status" value="3"/>
</dbReference>
<gene>
    <name evidence="4" type="ORF">FDP41_007909</name>
</gene>
<evidence type="ECO:0008006" key="6">
    <source>
        <dbReference type="Google" id="ProtNLM"/>
    </source>
</evidence>
<feature type="region of interest" description="Disordered" evidence="3">
    <location>
        <begin position="530"/>
        <end position="554"/>
    </location>
</feature>
<dbReference type="VEuPathDB" id="AmoebaDB:FDP41_007909"/>
<keyword evidence="1" id="KW-0677">Repeat</keyword>
<evidence type="ECO:0000256" key="2">
    <source>
        <dbReference type="ARBA" id="ARBA00022803"/>
    </source>
</evidence>
<protein>
    <recommendedName>
        <fullName evidence="6">MalT-like TPR region domain-containing protein</fullName>
    </recommendedName>
</protein>
<dbReference type="SUPFAM" id="SSF48452">
    <property type="entry name" value="TPR-like"/>
    <property type="match status" value="1"/>
</dbReference>
<keyword evidence="2" id="KW-0802">TPR repeat</keyword>
<dbReference type="GeneID" id="68115127"/>
<proteinExistence type="predicted"/>
<evidence type="ECO:0000256" key="3">
    <source>
        <dbReference type="SAM" id="MobiDB-lite"/>
    </source>
</evidence>
<dbReference type="Proteomes" id="UP000444721">
    <property type="component" value="Unassembled WGS sequence"/>
</dbReference>
<dbReference type="Pfam" id="PF13181">
    <property type="entry name" value="TPR_8"/>
    <property type="match status" value="1"/>
</dbReference>
<evidence type="ECO:0000256" key="1">
    <source>
        <dbReference type="ARBA" id="ARBA00022737"/>
    </source>
</evidence>
<dbReference type="PANTHER" id="PTHR45641">
    <property type="entry name" value="TETRATRICOPEPTIDE REPEAT PROTEIN (AFU_ORTHOLOGUE AFUA_6G03870)"/>
    <property type="match status" value="1"/>
</dbReference>
<dbReference type="RefSeq" id="XP_044568707.1">
    <property type="nucleotide sequence ID" value="XM_044711705.1"/>
</dbReference>
<reference evidence="4 5" key="1">
    <citation type="journal article" date="2019" name="Sci. Rep.">
        <title>Nanopore sequencing improves the draft genome of the human pathogenic amoeba Naegleria fowleri.</title>
        <authorList>
            <person name="Liechti N."/>
            <person name="Schurch N."/>
            <person name="Bruggmann R."/>
            <person name="Wittwer M."/>
        </authorList>
    </citation>
    <scope>NUCLEOTIDE SEQUENCE [LARGE SCALE GENOMIC DNA]</scope>
    <source>
        <strain evidence="4 5">ATCC 30894</strain>
    </source>
</reference>